<dbReference type="Proteomes" id="UP001162162">
    <property type="component" value="Unassembled WGS sequence"/>
</dbReference>
<keyword evidence="1" id="KW-1133">Transmembrane helix</keyword>
<protein>
    <submittedName>
        <fullName evidence="2">Uncharacterized protein</fullName>
    </submittedName>
</protein>
<feature type="transmembrane region" description="Helical" evidence="1">
    <location>
        <begin position="92"/>
        <end position="114"/>
    </location>
</feature>
<gene>
    <name evidence="2" type="ORF">NQ318_017278</name>
</gene>
<accession>A0AAV8XW41</accession>
<evidence type="ECO:0000313" key="2">
    <source>
        <dbReference type="EMBL" id="KAJ8943261.1"/>
    </source>
</evidence>
<feature type="transmembrane region" description="Helical" evidence="1">
    <location>
        <begin position="126"/>
        <end position="149"/>
    </location>
</feature>
<keyword evidence="1" id="KW-0472">Membrane</keyword>
<comment type="caution">
    <text evidence="2">The sequence shown here is derived from an EMBL/GenBank/DDBJ whole genome shotgun (WGS) entry which is preliminary data.</text>
</comment>
<proteinExistence type="predicted"/>
<keyword evidence="3" id="KW-1185">Reference proteome</keyword>
<evidence type="ECO:0000256" key="1">
    <source>
        <dbReference type="SAM" id="Phobius"/>
    </source>
</evidence>
<dbReference type="EMBL" id="JAPWTK010000294">
    <property type="protein sequence ID" value="KAJ8943261.1"/>
    <property type="molecule type" value="Genomic_DNA"/>
</dbReference>
<sequence>MHHNTNHHESFLPTVYIGSPTNKASLPIQTPVSITEKMSGAVYQPTTVTYESNGPQERWQDRPISYLASTVTQTARRPCGLNCLPSRNFLPIILISSCIACFALGLVLLIHGALGYSETAENKEDIYLVVTIFGAIFFALSILLFVFFLRLTRRMCWRNVKDHMGTSGGQALTVNPSTDLLVTAQYAQSRRLLINQPNRRTQNRAS</sequence>
<evidence type="ECO:0000313" key="3">
    <source>
        <dbReference type="Proteomes" id="UP001162162"/>
    </source>
</evidence>
<organism evidence="2 3">
    <name type="scientific">Aromia moschata</name>
    <dbReference type="NCBI Taxonomy" id="1265417"/>
    <lineage>
        <taxon>Eukaryota</taxon>
        <taxon>Metazoa</taxon>
        <taxon>Ecdysozoa</taxon>
        <taxon>Arthropoda</taxon>
        <taxon>Hexapoda</taxon>
        <taxon>Insecta</taxon>
        <taxon>Pterygota</taxon>
        <taxon>Neoptera</taxon>
        <taxon>Endopterygota</taxon>
        <taxon>Coleoptera</taxon>
        <taxon>Polyphaga</taxon>
        <taxon>Cucujiformia</taxon>
        <taxon>Chrysomeloidea</taxon>
        <taxon>Cerambycidae</taxon>
        <taxon>Cerambycinae</taxon>
        <taxon>Callichromatini</taxon>
        <taxon>Aromia</taxon>
    </lineage>
</organism>
<keyword evidence="1" id="KW-0812">Transmembrane</keyword>
<dbReference type="AlphaFoldDB" id="A0AAV8XW41"/>
<name>A0AAV8XW41_9CUCU</name>
<reference evidence="2" key="1">
    <citation type="journal article" date="2023" name="Insect Mol. Biol.">
        <title>Genome sequencing provides insights into the evolution of gene families encoding plant cell wall-degrading enzymes in longhorned beetles.</title>
        <authorList>
            <person name="Shin N.R."/>
            <person name="Okamura Y."/>
            <person name="Kirsch R."/>
            <person name="Pauchet Y."/>
        </authorList>
    </citation>
    <scope>NUCLEOTIDE SEQUENCE</scope>
    <source>
        <strain evidence="2">AMC_N1</strain>
    </source>
</reference>